<evidence type="ECO:0000313" key="3">
    <source>
        <dbReference type="EMBL" id="TCC53446.1"/>
    </source>
</evidence>
<feature type="region of interest" description="Disordered" evidence="1">
    <location>
        <begin position="544"/>
        <end position="600"/>
    </location>
</feature>
<evidence type="ECO:0000313" key="4">
    <source>
        <dbReference type="Proteomes" id="UP000293342"/>
    </source>
</evidence>
<accession>A0A4R0K645</accession>
<organism evidence="3 4">
    <name type="scientific">Kribbella capetownensis</name>
    <dbReference type="NCBI Taxonomy" id="1572659"/>
    <lineage>
        <taxon>Bacteria</taxon>
        <taxon>Bacillati</taxon>
        <taxon>Actinomycetota</taxon>
        <taxon>Actinomycetes</taxon>
        <taxon>Propionibacteriales</taxon>
        <taxon>Kribbellaceae</taxon>
        <taxon>Kribbella</taxon>
    </lineage>
</organism>
<reference evidence="3 4" key="1">
    <citation type="submission" date="2019-02" db="EMBL/GenBank/DDBJ databases">
        <title>Kribbella capetownensis sp. nov. and Kribbella speibonae sp. nov., isolated from soil.</title>
        <authorList>
            <person name="Curtis S.M."/>
            <person name="Norton I."/>
            <person name="Everest G.J."/>
            <person name="Meyers P.R."/>
        </authorList>
    </citation>
    <scope>NUCLEOTIDE SEQUENCE [LARGE SCALE GENOMIC DNA]</scope>
    <source>
        <strain evidence="3 4">YM53</strain>
    </source>
</reference>
<keyword evidence="2" id="KW-0812">Transmembrane</keyword>
<dbReference type="AlphaFoldDB" id="A0A4R0K645"/>
<protein>
    <submittedName>
        <fullName evidence="3">Uncharacterized protein</fullName>
    </submittedName>
</protein>
<keyword evidence="4" id="KW-1185">Reference proteome</keyword>
<dbReference type="RefSeq" id="WP_131512354.1">
    <property type="nucleotide sequence ID" value="NZ_SJKD01000001.1"/>
</dbReference>
<dbReference type="EMBL" id="SJKD01000001">
    <property type="protein sequence ID" value="TCC53446.1"/>
    <property type="molecule type" value="Genomic_DNA"/>
</dbReference>
<evidence type="ECO:0000256" key="1">
    <source>
        <dbReference type="SAM" id="MobiDB-lite"/>
    </source>
</evidence>
<feature type="transmembrane region" description="Helical" evidence="2">
    <location>
        <begin position="30"/>
        <end position="49"/>
    </location>
</feature>
<proteinExistence type="predicted"/>
<feature type="transmembrane region" description="Helical" evidence="2">
    <location>
        <begin position="61"/>
        <end position="82"/>
    </location>
</feature>
<name>A0A4R0K645_9ACTN</name>
<evidence type="ECO:0000256" key="2">
    <source>
        <dbReference type="SAM" id="Phobius"/>
    </source>
</evidence>
<keyword evidence="2" id="KW-1133">Transmembrane helix</keyword>
<feature type="transmembrane region" description="Helical" evidence="2">
    <location>
        <begin position="88"/>
        <end position="105"/>
    </location>
</feature>
<sequence length="600" mass="62963">MEEIATAARKTLGALDSVANALKVGDSSTATAAVVLAAVTIALVTWRLLARRSHNDRWAGILTVAIALVALAVPAALALWWVGAVPWAFWWSVAVALTAAALASTEWLRASLRWFAVLAAVALVALLLRLGWASVDDARCAEVHKLVGDVAELNTTKAKALDEARSAATKTREVFSRSVQSGTAVPGLVAPGNRLLGALNSGVGADLDEAIMALDAAYHPNAASRADTALVTAADNAVAAVRAVAALQGVESPDTVANLETRVCRSQGSLMTDAELTAARSATATYRNRVQPTDNNDAAAEEAAMSATEAAARAARGESDPDPNWVSLVDQGATVAGAAALGWLPGSPEPDKWFWVALAVLLLGGWWWLERRSASMVAGPVSVTFHGVDPQEADKANQPASQTQQAVFVTALTKNLREPGSTPGSQTSSPLTDLEGIMTAAGPTKILAAAIAALKKVLSAPRGSTVNAQVIPPLPGDKRWRVFVVVADAATGKTLAAKELPPRRVSGRRLPRGRLLGRRHRALEQPTDASVGAVVTRHGTRLRGVRHRNQAQRLCPERRAARGAGDQPRAPPARRPTLARRKVCRRSGALRACSGRRPNG</sequence>
<keyword evidence="2" id="KW-0472">Membrane</keyword>
<comment type="caution">
    <text evidence="3">The sequence shown here is derived from an EMBL/GenBank/DDBJ whole genome shotgun (WGS) entry which is preliminary data.</text>
</comment>
<feature type="transmembrane region" description="Helical" evidence="2">
    <location>
        <begin position="112"/>
        <end position="132"/>
    </location>
</feature>
<gene>
    <name evidence="3" type="ORF">E0H75_07075</name>
</gene>
<dbReference type="Proteomes" id="UP000293342">
    <property type="component" value="Unassembled WGS sequence"/>
</dbReference>